<dbReference type="GO" id="GO:0034426">
    <property type="term" value="C:etioplast membrane"/>
    <property type="evidence" value="ECO:0007669"/>
    <property type="project" value="UniProtKB-SubCell"/>
</dbReference>
<keyword evidence="8" id="KW-0934">Plastid</keyword>
<dbReference type="GO" id="GO:0009707">
    <property type="term" value="C:chloroplast outer membrane"/>
    <property type="evidence" value="ECO:0007669"/>
    <property type="project" value="UniProtKB-SubCell"/>
</dbReference>
<reference evidence="14 15" key="1">
    <citation type="submission" date="2020-10" db="EMBL/GenBank/DDBJ databases">
        <title>Plant Genome Project.</title>
        <authorList>
            <person name="Zhang R.-G."/>
        </authorList>
    </citation>
    <scope>NUCLEOTIDE SEQUENCE [LARGE SCALE GENOMIC DNA]</scope>
    <source>
        <strain evidence="14">FAFU-HL-1</strain>
        <tissue evidence="14">Leaf</tissue>
    </source>
</reference>
<dbReference type="AlphaFoldDB" id="A0A835JEI4"/>
<dbReference type="Proteomes" id="UP000657918">
    <property type="component" value="Unassembled WGS sequence"/>
</dbReference>
<keyword evidence="7" id="KW-0150">Chloroplast</keyword>
<organism evidence="14 15">
    <name type="scientific">Salix dunnii</name>
    <dbReference type="NCBI Taxonomy" id="1413687"/>
    <lineage>
        <taxon>Eukaryota</taxon>
        <taxon>Viridiplantae</taxon>
        <taxon>Streptophyta</taxon>
        <taxon>Embryophyta</taxon>
        <taxon>Tracheophyta</taxon>
        <taxon>Spermatophyta</taxon>
        <taxon>Magnoliopsida</taxon>
        <taxon>eudicotyledons</taxon>
        <taxon>Gunneridae</taxon>
        <taxon>Pentapetalae</taxon>
        <taxon>rosids</taxon>
        <taxon>fabids</taxon>
        <taxon>Malpighiales</taxon>
        <taxon>Salicaceae</taxon>
        <taxon>Saliceae</taxon>
        <taxon>Salix</taxon>
    </lineage>
</organism>
<evidence type="ECO:0000256" key="3">
    <source>
        <dbReference type="ARBA" id="ARBA00004441"/>
    </source>
</evidence>
<evidence type="ECO:0000256" key="7">
    <source>
        <dbReference type="ARBA" id="ARBA00022528"/>
    </source>
</evidence>
<evidence type="ECO:0000313" key="14">
    <source>
        <dbReference type="EMBL" id="KAF9669737.1"/>
    </source>
</evidence>
<evidence type="ECO:0000256" key="9">
    <source>
        <dbReference type="ARBA" id="ARBA00022692"/>
    </source>
</evidence>
<proteinExistence type="predicted"/>
<accession>A0A835JEI4</accession>
<protein>
    <submittedName>
        <fullName evidence="14">Uncharacterized protein</fullName>
    </submittedName>
</protein>
<dbReference type="PANTHER" id="PTHR35284">
    <property type="entry name" value="OUTER ENVELOPE PORE PROTEIN 24A, CHLOROPLASTIC-RELATED"/>
    <property type="match status" value="1"/>
</dbReference>
<evidence type="ECO:0000256" key="10">
    <source>
        <dbReference type="ARBA" id="ARBA00022805"/>
    </source>
</evidence>
<keyword evidence="15" id="KW-1185">Reference proteome</keyword>
<keyword evidence="9" id="KW-0812">Transmembrane</keyword>
<dbReference type="GO" id="GO:0034765">
    <property type="term" value="P:regulation of monoatomic ion transmembrane transport"/>
    <property type="evidence" value="ECO:0007669"/>
    <property type="project" value="InterPro"/>
</dbReference>
<evidence type="ECO:0000256" key="2">
    <source>
        <dbReference type="ARBA" id="ARBA00004396"/>
    </source>
</evidence>
<sequence>MKKKYRKDIFSALRNQLLARIGGPDNPLFVFLVFHEMKASLRAKYDNDRSSAAATVAFNAGDVKLRASITDATVVNGPSLNGMSLAVEKPGFFIIDYNVPKKDIRFQFMSSVKVADKPLNLTYIHSRTDKRTILDGTLVVDSENKISANYMLGTENCKLKYTYVLGGLTTFEPCYDLAKNSWNFAVSRKVYGDDVFRAMYQTSSKTLGLEWLRNSKLNGNFKVLASINLAEESKMPKLTAESTWNFEM</sequence>
<dbReference type="GO" id="GO:0046930">
    <property type="term" value="C:pore complex"/>
    <property type="evidence" value="ECO:0007669"/>
    <property type="project" value="UniProtKB-KW"/>
</dbReference>
<evidence type="ECO:0000256" key="8">
    <source>
        <dbReference type="ARBA" id="ARBA00022640"/>
    </source>
</evidence>
<dbReference type="InterPro" id="IPR034626">
    <property type="entry name" value="OEP24"/>
</dbReference>
<evidence type="ECO:0000313" key="15">
    <source>
        <dbReference type="Proteomes" id="UP000657918"/>
    </source>
</evidence>
<dbReference type="GO" id="GO:0015288">
    <property type="term" value="F:porin activity"/>
    <property type="evidence" value="ECO:0007669"/>
    <property type="project" value="UniProtKB-KW"/>
</dbReference>
<evidence type="ECO:0000256" key="11">
    <source>
        <dbReference type="ARBA" id="ARBA00023065"/>
    </source>
</evidence>
<comment type="caution">
    <text evidence="14">The sequence shown here is derived from an EMBL/GenBank/DDBJ whole genome shotgun (WGS) entry which is preliminary data.</text>
</comment>
<evidence type="ECO:0000256" key="5">
    <source>
        <dbReference type="ARBA" id="ARBA00022448"/>
    </source>
</evidence>
<evidence type="ECO:0000256" key="13">
    <source>
        <dbReference type="ARBA" id="ARBA00023136"/>
    </source>
</evidence>
<evidence type="ECO:0000256" key="1">
    <source>
        <dbReference type="ARBA" id="ARBA00002327"/>
    </source>
</evidence>
<keyword evidence="10" id="KW-1002">Plastid outer membrane</keyword>
<dbReference type="PANTHER" id="PTHR35284:SF1">
    <property type="entry name" value="OUTER ENVELOPE PORE PROTEIN 24A, CHLOROPLASTIC-RELATED"/>
    <property type="match status" value="1"/>
</dbReference>
<comment type="subunit">
    <text evidence="4">Homooligomers form large rather nonselective pores in plastidial outer membranes.</text>
</comment>
<evidence type="ECO:0000256" key="12">
    <source>
        <dbReference type="ARBA" id="ARBA00023114"/>
    </source>
</evidence>
<keyword evidence="13" id="KW-0472">Membrane</keyword>
<keyword evidence="6" id="KW-1134">Transmembrane beta strand</keyword>
<dbReference type="EMBL" id="JADGMS010000014">
    <property type="protein sequence ID" value="KAF9669737.1"/>
    <property type="molecule type" value="Genomic_DNA"/>
</dbReference>
<dbReference type="GO" id="GO:0022843">
    <property type="term" value="F:voltage-gated monoatomic cation channel activity"/>
    <property type="evidence" value="ECO:0007669"/>
    <property type="project" value="InterPro"/>
</dbReference>
<comment type="function">
    <text evidence="1">High-conductance voltage-dependent solute channel with a slight selectivity for cations transporting triosephosphates, dicarboxylic acids, ATP, inorganic phosphate (Pi), sugars, and positively or negatively charged amino acids.</text>
</comment>
<name>A0A835JEI4_9ROSI</name>
<dbReference type="OrthoDB" id="1185978at2759"/>
<keyword evidence="5" id="KW-0813">Transport</keyword>
<gene>
    <name evidence="14" type="ORF">SADUNF_Sadunf14G0138300</name>
</gene>
<comment type="subcellular location">
    <subcellularLocation>
        <location evidence="2">Plastid</location>
        <location evidence="2">Chloroplast outer membrane</location>
        <topology evidence="2">Multi-pass membrane protein</topology>
    </subcellularLocation>
    <subcellularLocation>
        <location evidence="3">Plastid</location>
        <location evidence="3">Etioplast membrane</location>
        <topology evidence="3">Multi-pass membrane protein</topology>
    </subcellularLocation>
</comment>
<keyword evidence="12" id="KW-0626">Porin</keyword>
<evidence type="ECO:0000256" key="6">
    <source>
        <dbReference type="ARBA" id="ARBA00022452"/>
    </source>
</evidence>
<evidence type="ECO:0000256" key="4">
    <source>
        <dbReference type="ARBA" id="ARBA00011593"/>
    </source>
</evidence>
<keyword evidence="11" id="KW-0406">Ion transport</keyword>